<evidence type="ECO:0000313" key="6">
    <source>
        <dbReference type="EMBL" id="MBS6940257.1"/>
    </source>
</evidence>
<dbReference type="PANTHER" id="PTHR43335">
    <property type="entry name" value="ABC TRANSPORTER, ATP-BINDING PROTEIN"/>
    <property type="match status" value="1"/>
</dbReference>
<accession>A0A943UWN1</accession>
<dbReference type="InterPro" id="IPR017871">
    <property type="entry name" value="ABC_transporter-like_CS"/>
</dbReference>
<dbReference type="InterPro" id="IPR003439">
    <property type="entry name" value="ABC_transporter-like_ATP-bd"/>
</dbReference>
<dbReference type="InterPro" id="IPR027417">
    <property type="entry name" value="P-loop_NTPase"/>
</dbReference>
<gene>
    <name evidence="6" type="ORF">KH142_02020</name>
</gene>
<keyword evidence="2" id="KW-0813">Transport</keyword>
<comment type="similarity">
    <text evidence="1">Belongs to the ABC transporter superfamily.</text>
</comment>
<feature type="domain" description="ABC transporter" evidence="5">
    <location>
        <begin position="4"/>
        <end position="231"/>
    </location>
</feature>
<comment type="caution">
    <text evidence="6">The sequence shown here is derived from an EMBL/GenBank/DDBJ whole genome shotgun (WGS) entry which is preliminary data.</text>
</comment>
<dbReference type="InterPro" id="IPR003593">
    <property type="entry name" value="AAA+_ATPase"/>
</dbReference>
<evidence type="ECO:0000256" key="1">
    <source>
        <dbReference type="ARBA" id="ARBA00005417"/>
    </source>
</evidence>
<sequence>MNVIETAGLTKTYGSRRAVDNLDLTVRRGEIYGFVGRNGAGKSTVMKMIAGLELPTSGEVSLFGERQAPGVTSRRLGALIENPGIIPDLSGFDNVMCRAIALGVADPSHASAEALAMVGLADAAKKRAKSYSLGMKQRLGLALALVGSPDVLLLDEPFNGLDPQGVRSMRDLIASLSRDRAITVFVSSHVLDQLERIVTRYGVLREGRLVKELSAEEVEHACADYVRIRCAAPQFALAALQEACPEGRFVAMADDSIRAFGIEPEQAGRALFSADIAVGELSVQGRDIEELFIGLMGEQDAPESGARAAKGGGRRA</sequence>
<dbReference type="PANTHER" id="PTHR43335:SF4">
    <property type="entry name" value="ABC TRANSPORTER, ATP-BINDING PROTEIN"/>
    <property type="match status" value="1"/>
</dbReference>
<evidence type="ECO:0000256" key="2">
    <source>
        <dbReference type="ARBA" id="ARBA00022448"/>
    </source>
</evidence>
<dbReference type="GO" id="GO:0005524">
    <property type="term" value="F:ATP binding"/>
    <property type="evidence" value="ECO:0007669"/>
    <property type="project" value="UniProtKB-KW"/>
</dbReference>
<dbReference type="AlphaFoldDB" id="A0A943UWN1"/>
<name>A0A943UWN1_9ACTN</name>
<dbReference type="EMBL" id="JAGZSV010000019">
    <property type="protein sequence ID" value="MBS6940257.1"/>
    <property type="molecule type" value="Genomic_DNA"/>
</dbReference>
<organism evidence="6 7">
    <name type="scientific">Slackia piriformis</name>
    <dbReference type="NCBI Taxonomy" id="626934"/>
    <lineage>
        <taxon>Bacteria</taxon>
        <taxon>Bacillati</taxon>
        <taxon>Actinomycetota</taxon>
        <taxon>Coriobacteriia</taxon>
        <taxon>Eggerthellales</taxon>
        <taxon>Eggerthellaceae</taxon>
        <taxon>Slackia</taxon>
    </lineage>
</organism>
<dbReference type="PROSITE" id="PS50893">
    <property type="entry name" value="ABC_TRANSPORTER_2"/>
    <property type="match status" value="1"/>
</dbReference>
<evidence type="ECO:0000313" key="7">
    <source>
        <dbReference type="Proteomes" id="UP000727506"/>
    </source>
</evidence>
<protein>
    <submittedName>
        <fullName evidence="6">ATP-binding cassette domain-containing protein</fullName>
    </submittedName>
</protein>
<dbReference type="PROSITE" id="PS00211">
    <property type="entry name" value="ABC_TRANSPORTER_1"/>
    <property type="match status" value="1"/>
</dbReference>
<dbReference type="Gene3D" id="3.40.50.300">
    <property type="entry name" value="P-loop containing nucleotide triphosphate hydrolases"/>
    <property type="match status" value="1"/>
</dbReference>
<dbReference type="GO" id="GO:0016887">
    <property type="term" value="F:ATP hydrolysis activity"/>
    <property type="evidence" value="ECO:0007669"/>
    <property type="project" value="InterPro"/>
</dbReference>
<dbReference type="SUPFAM" id="SSF52540">
    <property type="entry name" value="P-loop containing nucleoside triphosphate hydrolases"/>
    <property type="match status" value="1"/>
</dbReference>
<keyword evidence="4 6" id="KW-0067">ATP-binding</keyword>
<dbReference type="Pfam" id="PF00005">
    <property type="entry name" value="ABC_tran"/>
    <property type="match status" value="1"/>
</dbReference>
<proteinExistence type="inferred from homology"/>
<keyword evidence="3" id="KW-0547">Nucleotide-binding</keyword>
<evidence type="ECO:0000256" key="4">
    <source>
        <dbReference type="ARBA" id="ARBA00022840"/>
    </source>
</evidence>
<reference evidence="6" key="1">
    <citation type="submission" date="2021-02" db="EMBL/GenBank/DDBJ databases">
        <title>Infant gut strain persistence is associated with maternal origin, phylogeny, and functional potential including surface adhesion and iron acquisition.</title>
        <authorList>
            <person name="Lou Y.C."/>
        </authorList>
    </citation>
    <scope>NUCLEOTIDE SEQUENCE</scope>
    <source>
        <strain evidence="6">L2_039_000G1_dasL2_039_000G1_concoct_11</strain>
    </source>
</reference>
<dbReference type="SMART" id="SM00382">
    <property type="entry name" value="AAA"/>
    <property type="match status" value="1"/>
</dbReference>
<evidence type="ECO:0000259" key="5">
    <source>
        <dbReference type="PROSITE" id="PS50893"/>
    </source>
</evidence>
<dbReference type="Proteomes" id="UP000727506">
    <property type="component" value="Unassembled WGS sequence"/>
</dbReference>
<evidence type="ECO:0000256" key="3">
    <source>
        <dbReference type="ARBA" id="ARBA00022741"/>
    </source>
</evidence>